<gene>
    <name evidence="11" type="ORF">BSL78_24662</name>
</gene>
<keyword evidence="12" id="KW-1185">Reference proteome</keyword>
<dbReference type="AlphaFoldDB" id="A0A2G8JS48"/>
<sequence length="428" mass="48589">FSVYVLLQGHVKCKEYHFLKFWIEINVTNWSAIMSGQGFMDRLRQFDAYPKTLEDFRVKTFGGAAVTIVSGLFMFILFVSELNFYLSKEVIPELYVDNTRNEKLKINIDMIFPRMPCAFLSVDAMDISGEHQLDVEANLFKQRLDQNGQKVEDTAEETQIGDETVGDEDAIQKAIGKEELDPNRCESCYGAETGESKCCNTCEEVREAYRKKGWAFRNSDNIEQCKREGWGDKLNAQKGEGCNIYGYMEVNKVAGNFHFAPGKSFQQHHTHVHDLQPFAGTQFNLSHTINQLSFGMEYPGMENPLDNLKVEDIKGSAMYQYFVKIVPTTYMKSDESIIRSNQYSVTKHQKRVSTSSPLGDQGLPGVFILYELSPLMVKFTEKSRSFMHFLTGVCAIVGGIFTVAGLIDSMIYHSSRALQKKIELGKAH</sequence>
<evidence type="ECO:0000256" key="7">
    <source>
        <dbReference type="ARBA" id="ARBA00040493"/>
    </source>
</evidence>
<evidence type="ECO:0000259" key="10">
    <source>
        <dbReference type="Pfam" id="PF13850"/>
    </source>
</evidence>
<feature type="domain" description="Endoplasmic reticulum vesicle transporter C-terminal" evidence="9">
    <location>
        <begin position="188"/>
        <end position="408"/>
    </location>
</feature>
<dbReference type="InterPro" id="IPR012936">
    <property type="entry name" value="Erv_C"/>
</dbReference>
<dbReference type="GO" id="GO:0005789">
    <property type="term" value="C:endoplasmic reticulum membrane"/>
    <property type="evidence" value="ECO:0007669"/>
    <property type="project" value="TreeGrafter"/>
</dbReference>
<dbReference type="GO" id="GO:0006888">
    <property type="term" value="P:endoplasmic reticulum to Golgi vesicle-mediated transport"/>
    <property type="evidence" value="ECO:0007669"/>
    <property type="project" value="TreeGrafter"/>
</dbReference>
<reference evidence="11 12" key="1">
    <citation type="journal article" date="2017" name="PLoS Biol.">
        <title>The sea cucumber genome provides insights into morphological evolution and visceral regeneration.</title>
        <authorList>
            <person name="Zhang X."/>
            <person name="Sun L."/>
            <person name="Yuan J."/>
            <person name="Sun Y."/>
            <person name="Gao Y."/>
            <person name="Zhang L."/>
            <person name="Li S."/>
            <person name="Dai H."/>
            <person name="Hamel J.F."/>
            <person name="Liu C."/>
            <person name="Yu Y."/>
            <person name="Liu S."/>
            <person name="Lin W."/>
            <person name="Guo K."/>
            <person name="Jin S."/>
            <person name="Xu P."/>
            <person name="Storey K.B."/>
            <person name="Huan P."/>
            <person name="Zhang T."/>
            <person name="Zhou Y."/>
            <person name="Zhang J."/>
            <person name="Lin C."/>
            <person name="Li X."/>
            <person name="Xing L."/>
            <person name="Huo D."/>
            <person name="Sun M."/>
            <person name="Wang L."/>
            <person name="Mercier A."/>
            <person name="Li F."/>
            <person name="Yang H."/>
            <person name="Xiang J."/>
        </authorList>
    </citation>
    <scope>NUCLEOTIDE SEQUENCE [LARGE SCALE GENOMIC DNA]</scope>
    <source>
        <strain evidence="11">Shaxun</strain>
        <tissue evidence="11">Muscle</tissue>
    </source>
</reference>
<dbReference type="GO" id="GO:0030134">
    <property type="term" value="C:COPII-coated ER to Golgi transport vesicle"/>
    <property type="evidence" value="ECO:0007669"/>
    <property type="project" value="TreeGrafter"/>
</dbReference>
<organism evidence="11 12">
    <name type="scientific">Stichopus japonicus</name>
    <name type="common">Sea cucumber</name>
    <dbReference type="NCBI Taxonomy" id="307972"/>
    <lineage>
        <taxon>Eukaryota</taxon>
        <taxon>Metazoa</taxon>
        <taxon>Echinodermata</taxon>
        <taxon>Eleutherozoa</taxon>
        <taxon>Echinozoa</taxon>
        <taxon>Holothuroidea</taxon>
        <taxon>Aspidochirotacea</taxon>
        <taxon>Aspidochirotida</taxon>
        <taxon>Stichopodidae</taxon>
        <taxon>Apostichopus</taxon>
    </lineage>
</organism>
<dbReference type="EMBL" id="MRZV01001351">
    <property type="protein sequence ID" value="PIK38505.1"/>
    <property type="molecule type" value="Genomic_DNA"/>
</dbReference>
<name>A0A2G8JS48_STIJA</name>
<accession>A0A2G8JS48</accession>
<keyword evidence="4 8" id="KW-0812">Transmembrane</keyword>
<evidence type="ECO:0000256" key="5">
    <source>
        <dbReference type="ARBA" id="ARBA00022989"/>
    </source>
</evidence>
<dbReference type="Pfam" id="PF13850">
    <property type="entry name" value="ERGIC_N"/>
    <property type="match status" value="1"/>
</dbReference>
<dbReference type="OrthoDB" id="270930at2759"/>
<evidence type="ECO:0000256" key="2">
    <source>
        <dbReference type="ARBA" id="ARBA00004457"/>
    </source>
</evidence>
<evidence type="ECO:0000313" key="12">
    <source>
        <dbReference type="Proteomes" id="UP000230750"/>
    </source>
</evidence>
<comment type="caution">
    <text evidence="11">The sequence shown here is derived from an EMBL/GenBank/DDBJ whole genome shotgun (WGS) entry which is preliminary data.</text>
</comment>
<dbReference type="InterPro" id="IPR045888">
    <property type="entry name" value="Erv"/>
</dbReference>
<evidence type="ECO:0000256" key="6">
    <source>
        <dbReference type="ARBA" id="ARBA00023136"/>
    </source>
</evidence>
<protein>
    <recommendedName>
        <fullName evidence="7">Endoplasmic reticulum-Golgi intermediate compartment protein 3</fullName>
    </recommendedName>
</protein>
<evidence type="ECO:0000256" key="1">
    <source>
        <dbReference type="ARBA" id="ARBA00004257"/>
    </source>
</evidence>
<dbReference type="InterPro" id="IPR039542">
    <property type="entry name" value="Erv_N"/>
</dbReference>
<feature type="transmembrane region" description="Helical" evidence="8">
    <location>
        <begin position="60"/>
        <end position="79"/>
    </location>
</feature>
<keyword evidence="6 8" id="KW-0472">Membrane</keyword>
<dbReference type="STRING" id="307972.A0A2G8JS48"/>
<feature type="domain" description="Endoplasmic reticulum vesicle transporter N-terminal" evidence="10">
    <location>
        <begin position="43"/>
        <end position="133"/>
    </location>
</feature>
<evidence type="ECO:0000259" key="9">
    <source>
        <dbReference type="Pfam" id="PF07970"/>
    </source>
</evidence>
<dbReference type="PANTHER" id="PTHR10984">
    <property type="entry name" value="ENDOPLASMIC RETICULUM-GOLGI INTERMEDIATE COMPARTMENT PROTEIN"/>
    <property type="match status" value="1"/>
</dbReference>
<feature type="transmembrane region" description="Helical" evidence="8">
    <location>
        <begin position="386"/>
        <end position="407"/>
    </location>
</feature>
<proteinExistence type="inferred from homology"/>
<dbReference type="PANTHER" id="PTHR10984:SF25">
    <property type="entry name" value="ENDOPLASMIC RETICULUM-GOLGI INTERMEDIATE COMPARTMENT PROTEIN 3"/>
    <property type="match status" value="1"/>
</dbReference>
<dbReference type="GO" id="GO:0033116">
    <property type="term" value="C:endoplasmic reticulum-Golgi intermediate compartment membrane"/>
    <property type="evidence" value="ECO:0007669"/>
    <property type="project" value="UniProtKB-SubCell"/>
</dbReference>
<evidence type="ECO:0000256" key="8">
    <source>
        <dbReference type="SAM" id="Phobius"/>
    </source>
</evidence>
<evidence type="ECO:0000256" key="4">
    <source>
        <dbReference type="ARBA" id="ARBA00022692"/>
    </source>
</evidence>
<comment type="subcellular location">
    <subcellularLocation>
        <location evidence="2">Endoplasmic reticulum-Golgi intermediate compartment membrane</location>
        <topology evidence="2">Multi-pass membrane protein</topology>
    </subcellularLocation>
    <subcellularLocation>
        <location evidence="1">Golgi apparatus</location>
        <location evidence="1">cis-Golgi network membrane</location>
        <topology evidence="1">Multi-pass membrane protein</topology>
    </subcellularLocation>
</comment>
<dbReference type="Pfam" id="PF07970">
    <property type="entry name" value="COPIIcoated_ERV"/>
    <property type="match status" value="1"/>
</dbReference>
<dbReference type="Proteomes" id="UP000230750">
    <property type="component" value="Unassembled WGS sequence"/>
</dbReference>
<evidence type="ECO:0000256" key="3">
    <source>
        <dbReference type="ARBA" id="ARBA00005648"/>
    </source>
</evidence>
<evidence type="ECO:0000313" key="11">
    <source>
        <dbReference type="EMBL" id="PIK38505.1"/>
    </source>
</evidence>
<comment type="similarity">
    <text evidence="3">Belongs to the ERGIC family.</text>
</comment>
<dbReference type="GO" id="GO:0000139">
    <property type="term" value="C:Golgi membrane"/>
    <property type="evidence" value="ECO:0007669"/>
    <property type="project" value="TreeGrafter"/>
</dbReference>
<keyword evidence="5 8" id="KW-1133">Transmembrane helix</keyword>
<feature type="non-terminal residue" evidence="11">
    <location>
        <position position="1"/>
    </location>
</feature>
<dbReference type="GO" id="GO:0006890">
    <property type="term" value="P:retrograde vesicle-mediated transport, Golgi to endoplasmic reticulum"/>
    <property type="evidence" value="ECO:0007669"/>
    <property type="project" value="TreeGrafter"/>
</dbReference>